<dbReference type="Gene3D" id="1.20.58.100">
    <property type="entry name" value="Fumarate reductase/succinate dehydrogenase flavoprotein-like, C-terminal domain"/>
    <property type="match status" value="1"/>
</dbReference>
<dbReference type="GO" id="GO:0034628">
    <property type="term" value="P:'de novo' NAD+ biosynthetic process from L-aspartate"/>
    <property type="evidence" value="ECO:0007669"/>
    <property type="project" value="TreeGrafter"/>
</dbReference>
<dbReference type="InterPro" id="IPR027477">
    <property type="entry name" value="Succ_DH/fumarate_Rdtase_cat_sf"/>
</dbReference>
<gene>
    <name evidence="15" type="ORF">SAMN05421543_10259</name>
</gene>
<protein>
    <recommendedName>
        <fullName evidence="5 11">L-aspartate oxidase</fullName>
        <ecNumber evidence="4 11">1.4.3.16</ecNumber>
    </recommendedName>
</protein>
<evidence type="ECO:0000313" key="15">
    <source>
        <dbReference type="EMBL" id="SFU44619.1"/>
    </source>
</evidence>
<comment type="similarity">
    <text evidence="3 12">Belongs to the FAD-dependent oxidoreductase 2 family. NadB subfamily.</text>
</comment>
<keyword evidence="16" id="KW-1185">Reference proteome</keyword>
<dbReference type="PRINTS" id="PR00368">
    <property type="entry name" value="FADPNR"/>
</dbReference>
<dbReference type="Pfam" id="PF00890">
    <property type="entry name" value="FAD_binding_2"/>
    <property type="match status" value="1"/>
</dbReference>
<evidence type="ECO:0000256" key="1">
    <source>
        <dbReference type="ARBA" id="ARBA00001974"/>
    </source>
</evidence>
<dbReference type="InterPro" id="IPR015939">
    <property type="entry name" value="Fum_Rdtase/Succ_DH_flav-like_C"/>
</dbReference>
<evidence type="ECO:0000256" key="3">
    <source>
        <dbReference type="ARBA" id="ARBA00008562"/>
    </source>
</evidence>
<comment type="function">
    <text evidence="12">Catalyzes the oxidation of L-aspartate to iminoaspartate.</text>
</comment>
<evidence type="ECO:0000259" key="13">
    <source>
        <dbReference type="Pfam" id="PF00890"/>
    </source>
</evidence>
<comment type="subcellular location">
    <subcellularLocation>
        <location evidence="12">Cytoplasm</location>
    </subcellularLocation>
</comment>
<keyword evidence="6 12" id="KW-0285">Flavoprotein</keyword>
<dbReference type="NCBIfam" id="TIGR00551">
    <property type="entry name" value="nadB"/>
    <property type="match status" value="1"/>
</dbReference>
<evidence type="ECO:0000313" key="16">
    <source>
        <dbReference type="Proteomes" id="UP000183508"/>
    </source>
</evidence>
<evidence type="ECO:0000256" key="11">
    <source>
        <dbReference type="NCBIfam" id="TIGR00551"/>
    </source>
</evidence>
<dbReference type="AlphaFoldDB" id="A0A1I7G830"/>
<dbReference type="OrthoDB" id="9806724at2"/>
<dbReference type="SUPFAM" id="SSF51905">
    <property type="entry name" value="FAD/NAD(P)-binding domain"/>
    <property type="match status" value="1"/>
</dbReference>
<comment type="catalytic activity">
    <reaction evidence="10">
        <text>L-aspartate + O2 = iminosuccinate + H2O2</text>
        <dbReference type="Rhea" id="RHEA:25876"/>
        <dbReference type="ChEBI" id="CHEBI:15379"/>
        <dbReference type="ChEBI" id="CHEBI:16240"/>
        <dbReference type="ChEBI" id="CHEBI:29991"/>
        <dbReference type="ChEBI" id="CHEBI:77875"/>
        <dbReference type="EC" id="1.4.3.16"/>
    </reaction>
    <physiologicalReaction direction="left-to-right" evidence="10">
        <dbReference type="Rhea" id="RHEA:25877"/>
    </physiologicalReaction>
</comment>
<dbReference type="Pfam" id="PF02910">
    <property type="entry name" value="Succ_DH_flav_C"/>
    <property type="match status" value="1"/>
</dbReference>
<dbReference type="PANTHER" id="PTHR42716:SF2">
    <property type="entry name" value="L-ASPARTATE OXIDASE, CHLOROPLASTIC"/>
    <property type="match status" value="1"/>
</dbReference>
<keyword evidence="8 12" id="KW-0274">FAD</keyword>
<evidence type="ECO:0000256" key="12">
    <source>
        <dbReference type="RuleBase" id="RU362049"/>
    </source>
</evidence>
<dbReference type="UniPathway" id="UPA00253">
    <property type="reaction ID" value="UER00326"/>
</dbReference>
<dbReference type="SUPFAM" id="SSF56425">
    <property type="entry name" value="Succinate dehydrogenase/fumarate reductase flavoprotein, catalytic domain"/>
    <property type="match status" value="1"/>
</dbReference>
<dbReference type="EMBL" id="FPBV01000002">
    <property type="protein sequence ID" value="SFU44619.1"/>
    <property type="molecule type" value="Genomic_DNA"/>
</dbReference>
<name>A0A1I7G830_9BACL</name>
<evidence type="ECO:0000256" key="9">
    <source>
        <dbReference type="ARBA" id="ARBA00023002"/>
    </source>
</evidence>
<keyword evidence="9 12" id="KW-0560">Oxidoreductase</keyword>
<evidence type="ECO:0000256" key="6">
    <source>
        <dbReference type="ARBA" id="ARBA00022630"/>
    </source>
</evidence>
<dbReference type="GO" id="GO:0008734">
    <property type="term" value="F:L-aspartate oxidase activity"/>
    <property type="evidence" value="ECO:0007669"/>
    <property type="project" value="UniProtKB-UniRule"/>
</dbReference>
<dbReference type="InterPro" id="IPR036188">
    <property type="entry name" value="FAD/NAD-bd_sf"/>
</dbReference>
<comment type="cofactor">
    <cofactor evidence="1 12">
        <name>FAD</name>
        <dbReference type="ChEBI" id="CHEBI:57692"/>
    </cofactor>
</comment>
<dbReference type="GO" id="GO:0005737">
    <property type="term" value="C:cytoplasm"/>
    <property type="evidence" value="ECO:0007669"/>
    <property type="project" value="UniProtKB-SubCell"/>
</dbReference>
<evidence type="ECO:0000256" key="8">
    <source>
        <dbReference type="ARBA" id="ARBA00022827"/>
    </source>
</evidence>
<dbReference type="Proteomes" id="UP000183508">
    <property type="component" value="Unassembled WGS sequence"/>
</dbReference>
<dbReference type="InterPro" id="IPR037099">
    <property type="entry name" value="Fum_R/Succ_DH_flav-like_C_sf"/>
</dbReference>
<keyword evidence="7 12" id="KW-0662">Pyridine nucleotide biosynthesis</keyword>
<organism evidence="15 16">
    <name type="scientific">Alicyclobacillus macrosporangiidus</name>
    <dbReference type="NCBI Taxonomy" id="392015"/>
    <lineage>
        <taxon>Bacteria</taxon>
        <taxon>Bacillati</taxon>
        <taxon>Bacillota</taxon>
        <taxon>Bacilli</taxon>
        <taxon>Bacillales</taxon>
        <taxon>Alicyclobacillaceae</taxon>
        <taxon>Alicyclobacillus</taxon>
    </lineage>
</organism>
<dbReference type="STRING" id="392015.SAMN05421543_10259"/>
<proteinExistence type="inferred from homology"/>
<evidence type="ECO:0000256" key="4">
    <source>
        <dbReference type="ARBA" id="ARBA00012173"/>
    </source>
</evidence>
<dbReference type="Gene3D" id="3.90.700.10">
    <property type="entry name" value="Succinate dehydrogenase/fumarate reductase flavoprotein, catalytic domain"/>
    <property type="match status" value="1"/>
</dbReference>
<evidence type="ECO:0000256" key="5">
    <source>
        <dbReference type="ARBA" id="ARBA00021901"/>
    </source>
</evidence>
<dbReference type="SUPFAM" id="SSF46977">
    <property type="entry name" value="Succinate dehydrogenase/fumarate reductase flavoprotein C-terminal domain"/>
    <property type="match status" value="1"/>
</dbReference>
<dbReference type="PANTHER" id="PTHR42716">
    <property type="entry name" value="L-ASPARTATE OXIDASE"/>
    <property type="match status" value="1"/>
</dbReference>
<dbReference type="InterPro" id="IPR005288">
    <property type="entry name" value="NadB"/>
</dbReference>
<dbReference type="PROSITE" id="PS51257">
    <property type="entry name" value="PROKAR_LIPOPROTEIN"/>
    <property type="match status" value="1"/>
</dbReference>
<reference evidence="16" key="1">
    <citation type="submission" date="2016-10" db="EMBL/GenBank/DDBJ databases">
        <authorList>
            <person name="Varghese N."/>
        </authorList>
    </citation>
    <scope>NUCLEOTIDE SEQUENCE [LARGE SCALE GENOMIC DNA]</scope>
    <source>
        <strain evidence="16">DSM 17980</strain>
    </source>
</reference>
<dbReference type="Gene3D" id="3.50.50.60">
    <property type="entry name" value="FAD/NAD(P)-binding domain"/>
    <property type="match status" value="1"/>
</dbReference>
<dbReference type="eggNOG" id="COG0029">
    <property type="taxonomic scope" value="Bacteria"/>
</dbReference>
<dbReference type="GO" id="GO:0033765">
    <property type="term" value="F:steroid dehydrogenase activity, acting on the CH-CH group of donors"/>
    <property type="evidence" value="ECO:0007669"/>
    <property type="project" value="UniProtKB-ARBA"/>
</dbReference>
<evidence type="ECO:0000256" key="2">
    <source>
        <dbReference type="ARBA" id="ARBA00004950"/>
    </source>
</evidence>
<evidence type="ECO:0000256" key="10">
    <source>
        <dbReference type="ARBA" id="ARBA00048305"/>
    </source>
</evidence>
<dbReference type="RefSeq" id="WP_074949411.1">
    <property type="nucleotide sequence ID" value="NZ_FPBV01000002.1"/>
</dbReference>
<comment type="pathway">
    <text evidence="2 12">Cofactor biosynthesis; NAD(+) biosynthesis; iminoaspartate from L-aspartate (oxidase route): step 1/1.</text>
</comment>
<feature type="domain" description="Fumarate reductase/succinate dehydrogenase flavoprotein-like C-terminal" evidence="14">
    <location>
        <begin position="518"/>
        <end position="545"/>
    </location>
</feature>
<accession>A0A1I7G830</accession>
<dbReference type="InterPro" id="IPR003953">
    <property type="entry name" value="FAD-dep_OxRdtase_2_FAD-bd"/>
</dbReference>
<evidence type="ECO:0000256" key="7">
    <source>
        <dbReference type="ARBA" id="ARBA00022642"/>
    </source>
</evidence>
<sequence length="580" mass="60212">MTRDRYDFVVIGAGLAGCAAAWWLSHLGEVALLSKVPPEDSNSHHAQGGLAAAVGAGDSPEWHAKDTLAAGAGLCRPEAVARLTARAPQLVRWLVELGARFDRAADGSLRLGLEGAHGRPRILHAGGDASGRHILAAVRQALTLRPTLDVLLDAQAVRLARRPSRDRRGRVTGVWVTRPGGLRFVGARRGVVLATGGAGQLFAATTNPRGAAGEGLVLAYDAGATLRNLEFMQFHPTALASDGNPRFLLSEALRGAGATLIDERGAPVMGDHPQGDLAPRDVVARAVYARLQRGERVYLDCTGIAQLAERFPTVYEGCRSYGFNPAAEPVPVTPAAHFLMGGVAATLAGETDVPGLYAIGEVANTGCHGANRLASNSLLECLVMAYELYEHVRYGGDADIPGRAGGVDTAAEAPDWAGTVDAAAMDAAAREAVAVDVEASAVDAAGAAAAEAAGEAGSRVDVRGEQGADVSCGQGRELEQVQQILWTYVGLVRHADGLRTAIAALAALEEDHPGSAAVRVARLMAESALVREESRGAHYRSDFPQPAAHLAGCDTVSRLGQPPRLQAAEAVAAGAAPVRI</sequence>
<evidence type="ECO:0000259" key="14">
    <source>
        <dbReference type="Pfam" id="PF02910"/>
    </source>
</evidence>
<dbReference type="EC" id="1.4.3.16" evidence="4 11"/>
<feature type="domain" description="FAD-dependent oxidoreductase 2 FAD-binding" evidence="13">
    <location>
        <begin position="7"/>
        <end position="378"/>
    </location>
</feature>